<dbReference type="InterPro" id="IPR021235">
    <property type="entry name" value="DUF2637"/>
</dbReference>
<proteinExistence type="predicted"/>
<feature type="compositionally biased region" description="Low complexity" evidence="1">
    <location>
        <begin position="209"/>
        <end position="219"/>
    </location>
</feature>
<sequence>MTTKPLSRGERWLLGATSAGAVAVGGLGLASSFEAVSAAAARWGFDAPWMLPAGIDLAIPVFTVAHLLLVRMNMALAWVRAVPWALTGVTCWLNVAAGDTLPARVAHGVMPLLWVVLSEIGAHAYAVRIGAATGTRMERVRRSRWLLAPFATLALWRRMVLWETTSYREALARERQRQLVRAELRERYGRAWRRRAPLRTRVLLRLGELTPDGPAAGQDDPADPEPPAGKPSRSPAELLAQAREMTRDWPNEQLTAQAIRKAVRTSQRNGRLLRDALRAERQASLPAPA</sequence>
<evidence type="ECO:0000313" key="4">
    <source>
        <dbReference type="Proteomes" id="UP001183410"/>
    </source>
</evidence>
<reference evidence="4" key="1">
    <citation type="submission" date="2023-07" db="EMBL/GenBank/DDBJ databases">
        <title>30 novel species of actinomycetes from the DSMZ collection.</title>
        <authorList>
            <person name="Nouioui I."/>
        </authorList>
    </citation>
    <scope>NUCLEOTIDE SEQUENCE [LARGE SCALE GENOMIC DNA]</scope>
    <source>
        <strain evidence="4">DSM 44915</strain>
    </source>
</reference>
<accession>A0ABU2JM12</accession>
<feature type="region of interest" description="Disordered" evidence="1">
    <location>
        <begin position="209"/>
        <end position="252"/>
    </location>
</feature>
<dbReference type="EMBL" id="JAVREO010000002">
    <property type="protein sequence ID" value="MDT0265564.1"/>
    <property type="molecule type" value="Genomic_DNA"/>
</dbReference>
<keyword evidence="4" id="KW-1185">Reference proteome</keyword>
<keyword evidence="2" id="KW-0472">Membrane</keyword>
<keyword evidence="2" id="KW-0812">Transmembrane</keyword>
<comment type="caution">
    <text evidence="3">The sequence shown here is derived from an EMBL/GenBank/DDBJ whole genome shotgun (WGS) entry which is preliminary data.</text>
</comment>
<dbReference type="Proteomes" id="UP001183410">
    <property type="component" value="Unassembled WGS sequence"/>
</dbReference>
<keyword evidence="2" id="KW-1133">Transmembrane helix</keyword>
<feature type="transmembrane region" description="Helical" evidence="2">
    <location>
        <begin position="12"/>
        <end position="29"/>
    </location>
</feature>
<feature type="transmembrane region" description="Helical" evidence="2">
    <location>
        <begin position="109"/>
        <end position="131"/>
    </location>
</feature>
<dbReference type="RefSeq" id="WP_311664992.1">
    <property type="nucleotide sequence ID" value="NZ_JAVREO010000002.1"/>
</dbReference>
<evidence type="ECO:0000256" key="2">
    <source>
        <dbReference type="SAM" id="Phobius"/>
    </source>
</evidence>
<protein>
    <submittedName>
        <fullName evidence="3">DUF2637 domain-containing protein</fullName>
    </submittedName>
</protein>
<organism evidence="3 4">
    <name type="scientific">Streptomyces chisholmiae</name>
    <dbReference type="NCBI Taxonomy" id="3075540"/>
    <lineage>
        <taxon>Bacteria</taxon>
        <taxon>Bacillati</taxon>
        <taxon>Actinomycetota</taxon>
        <taxon>Actinomycetes</taxon>
        <taxon>Kitasatosporales</taxon>
        <taxon>Streptomycetaceae</taxon>
        <taxon>Streptomyces</taxon>
    </lineage>
</organism>
<feature type="transmembrane region" description="Helical" evidence="2">
    <location>
        <begin position="49"/>
        <end position="70"/>
    </location>
</feature>
<evidence type="ECO:0000313" key="3">
    <source>
        <dbReference type="EMBL" id="MDT0265564.1"/>
    </source>
</evidence>
<feature type="transmembrane region" description="Helical" evidence="2">
    <location>
        <begin position="77"/>
        <end position="97"/>
    </location>
</feature>
<dbReference type="Pfam" id="PF10935">
    <property type="entry name" value="DUF2637"/>
    <property type="match status" value="1"/>
</dbReference>
<name>A0ABU2JM12_9ACTN</name>
<gene>
    <name evidence="3" type="ORF">RM844_04580</name>
</gene>
<evidence type="ECO:0000256" key="1">
    <source>
        <dbReference type="SAM" id="MobiDB-lite"/>
    </source>
</evidence>